<keyword evidence="1" id="KW-0479">Metal-binding</keyword>
<evidence type="ECO:0000313" key="8">
    <source>
        <dbReference type="EMBL" id="WOH07131.1"/>
    </source>
</evidence>
<evidence type="ECO:0000313" key="7">
    <source>
        <dbReference type="EMBL" id="KZM92706.1"/>
    </source>
</evidence>
<evidence type="ECO:0000313" key="9">
    <source>
        <dbReference type="Proteomes" id="UP000077755"/>
    </source>
</evidence>
<protein>
    <recommendedName>
        <fullName evidence="6">RING-type domain-containing protein</fullName>
    </recommendedName>
</protein>
<dbReference type="InterPro" id="IPR013083">
    <property type="entry name" value="Znf_RING/FYVE/PHD"/>
</dbReference>
<evidence type="ECO:0000256" key="5">
    <source>
        <dbReference type="SAM" id="MobiDB-lite"/>
    </source>
</evidence>
<dbReference type="Pfam" id="PF13920">
    <property type="entry name" value="zf-C3HC4_3"/>
    <property type="match status" value="1"/>
</dbReference>
<organism evidence="7">
    <name type="scientific">Daucus carota subsp. sativus</name>
    <name type="common">Carrot</name>
    <dbReference type="NCBI Taxonomy" id="79200"/>
    <lineage>
        <taxon>Eukaryota</taxon>
        <taxon>Viridiplantae</taxon>
        <taxon>Streptophyta</taxon>
        <taxon>Embryophyta</taxon>
        <taxon>Tracheophyta</taxon>
        <taxon>Spermatophyta</taxon>
        <taxon>Magnoliopsida</taxon>
        <taxon>eudicotyledons</taxon>
        <taxon>Gunneridae</taxon>
        <taxon>Pentapetalae</taxon>
        <taxon>asterids</taxon>
        <taxon>campanulids</taxon>
        <taxon>Apiales</taxon>
        <taxon>Apiaceae</taxon>
        <taxon>Apioideae</taxon>
        <taxon>Scandiceae</taxon>
        <taxon>Daucinae</taxon>
        <taxon>Daucus</taxon>
        <taxon>Daucus sect. Daucus</taxon>
    </lineage>
</organism>
<keyword evidence="2 4" id="KW-0863">Zinc-finger</keyword>
<dbReference type="InterPro" id="IPR001841">
    <property type="entry name" value="Znf_RING"/>
</dbReference>
<accession>A0A164X4T9</accession>
<dbReference type="GO" id="GO:0043067">
    <property type="term" value="P:regulation of programmed cell death"/>
    <property type="evidence" value="ECO:0007669"/>
    <property type="project" value="TreeGrafter"/>
</dbReference>
<dbReference type="PANTHER" id="PTHR42647">
    <property type="entry name" value="SBP (S-RIBONUCLEASE BINDING PROTEIN) FAMILY PROTEIN"/>
    <property type="match status" value="1"/>
</dbReference>
<sequence>MAVEARYSNPFHPLFVHNKRRLMNQIDEQMNVYGGLLNPLSGTTTETFLPVYGTSGDDSFPTKPPHTDRDLMYTLPPRKRSKGDTIYQYQQIQNHRNNNFSFLGEDISFLVQYQQFEIDNFISQHTEKIRSEIEEHLNPSSRRITAAVEDVIVKKLQAKEKELEKAVKLNSALHEKVKSLCMENEIWRDLAQSTEATANTLRTNLQQVLRHYQMARDQSEDAESCCDSSNERDGMEEHGGGSRVGMWCRKCGKEESCVLVLPCRHLCVCSVCESSVRVCPVCRSAKNASLVVNMY</sequence>
<keyword evidence="9" id="KW-1185">Reference proteome</keyword>
<evidence type="ECO:0000259" key="6">
    <source>
        <dbReference type="PROSITE" id="PS50089"/>
    </source>
</evidence>
<dbReference type="AlphaFoldDB" id="A0A164X4T9"/>
<feature type="region of interest" description="Disordered" evidence="5">
    <location>
        <begin position="221"/>
        <end position="240"/>
    </location>
</feature>
<dbReference type="KEGG" id="dcr:108225204"/>
<reference evidence="8" key="2">
    <citation type="submission" date="2022-03" db="EMBL/GenBank/DDBJ databases">
        <title>Draft title - Genomic analysis of global carrot germplasm unveils the trajectory of domestication and the origin of high carotenoid orange carrot.</title>
        <authorList>
            <person name="Iorizzo M."/>
            <person name="Ellison S."/>
            <person name="Senalik D."/>
            <person name="Macko-Podgorni A."/>
            <person name="Grzebelus D."/>
            <person name="Bostan H."/>
            <person name="Rolling W."/>
            <person name="Curaba J."/>
            <person name="Simon P."/>
        </authorList>
    </citation>
    <scope>NUCLEOTIDE SEQUENCE</scope>
    <source>
        <tissue evidence="8">Leaf</tissue>
    </source>
</reference>
<dbReference type="Gene3D" id="3.30.40.10">
    <property type="entry name" value="Zinc/RING finger domain, C3HC4 (zinc finger)"/>
    <property type="match status" value="1"/>
</dbReference>
<dbReference type="GO" id="GO:0008270">
    <property type="term" value="F:zinc ion binding"/>
    <property type="evidence" value="ECO:0007669"/>
    <property type="project" value="UniProtKB-KW"/>
</dbReference>
<dbReference type="EMBL" id="CP093348">
    <property type="protein sequence ID" value="WOH07131.1"/>
    <property type="molecule type" value="Genomic_DNA"/>
</dbReference>
<dbReference type="CDD" id="cd16649">
    <property type="entry name" value="mRING-HC-C3HC5_CGRF1-like"/>
    <property type="match status" value="1"/>
</dbReference>
<dbReference type="EMBL" id="LNRQ01000006">
    <property type="protein sequence ID" value="KZM92706.1"/>
    <property type="molecule type" value="Genomic_DNA"/>
</dbReference>
<dbReference type="Gramene" id="KZM92706">
    <property type="protein sequence ID" value="KZM92706"/>
    <property type="gene ID" value="DCAR_019929"/>
</dbReference>
<reference evidence="7" key="1">
    <citation type="journal article" date="2016" name="Nat. Genet.">
        <title>A high-quality carrot genome assembly provides new insights into carotenoid accumulation and asterid genome evolution.</title>
        <authorList>
            <person name="Iorizzo M."/>
            <person name="Ellison S."/>
            <person name="Senalik D."/>
            <person name="Zeng P."/>
            <person name="Satapoomin P."/>
            <person name="Huang J."/>
            <person name="Bowman M."/>
            <person name="Iovene M."/>
            <person name="Sanseverino W."/>
            <person name="Cavagnaro P."/>
            <person name="Yildiz M."/>
            <person name="Macko-Podgorni A."/>
            <person name="Moranska E."/>
            <person name="Grzebelus E."/>
            <person name="Grzebelus D."/>
            <person name="Ashrafi H."/>
            <person name="Zheng Z."/>
            <person name="Cheng S."/>
            <person name="Spooner D."/>
            <person name="Van Deynze A."/>
            <person name="Simon P."/>
        </authorList>
    </citation>
    <scope>NUCLEOTIDE SEQUENCE [LARGE SCALE GENOMIC DNA]</scope>
    <source>
        <tissue evidence="7">Leaf</tissue>
    </source>
</reference>
<dbReference type="PANTHER" id="PTHR42647:SF12">
    <property type="entry name" value="BOI-RELATED E3 UBIQUITIN-PROTEIN LIGASE 2-RELATED"/>
    <property type="match status" value="1"/>
</dbReference>
<dbReference type="OrthoDB" id="1711136at2759"/>
<keyword evidence="3" id="KW-0862">Zinc</keyword>
<dbReference type="OMA" id="DYHEAFC"/>
<dbReference type="PROSITE" id="PS50089">
    <property type="entry name" value="ZF_RING_2"/>
    <property type="match status" value="1"/>
</dbReference>
<dbReference type="STRING" id="79200.A0A164X4T9"/>
<evidence type="ECO:0000256" key="3">
    <source>
        <dbReference type="ARBA" id="ARBA00022833"/>
    </source>
</evidence>
<gene>
    <name evidence="7" type="ORF">DCAR_019929</name>
    <name evidence="8" type="ORF">DCAR_0626560</name>
</gene>
<name>A0A164X4T9_DAUCS</name>
<evidence type="ECO:0000256" key="4">
    <source>
        <dbReference type="PROSITE-ProRule" id="PRU00175"/>
    </source>
</evidence>
<evidence type="ECO:0000256" key="2">
    <source>
        <dbReference type="ARBA" id="ARBA00022771"/>
    </source>
</evidence>
<proteinExistence type="predicted"/>
<feature type="domain" description="RING-type" evidence="6">
    <location>
        <begin position="248"/>
        <end position="283"/>
    </location>
</feature>
<dbReference type="Proteomes" id="UP000077755">
    <property type="component" value="Chromosome 6"/>
</dbReference>
<feature type="compositionally biased region" description="Basic and acidic residues" evidence="5">
    <location>
        <begin position="229"/>
        <end position="240"/>
    </location>
</feature>
<evidence type="ECO:0000256" key="1">
    <source>
        <dbReference type="ARBA" id="ARBA00022723"/>
    </source>
</evidence>
<dbReference type="GO" id="GO:0004842">
    <property type="term" value="F:ubiquitin-protein transferase activity"/>
    <property type="evidence" value="ECO:0007669"/>
    <property type="project" value="TreeGrafter"/>
</dbReference>